<dbReference type="RefSeq" id="YP_003714761.1">
    <property type="nucleotide sequence ID" value="NC_014229.1"/>
</dbReference>
<dbReference type="InterPro" id="IPR034154">
    <property type="entry name" value="TOPRIM_DnaG/twinkle"/>
</dbReference>
<keyword evidence="1" id="KW-0547">Nucleotide-binding</keyword>
<keyword evidence="8" id="KW-1185">Reference proteome</keyword>
<accession>D7NW80</accession>
<organism evidence="7 8">
    <name type="scientific">Streptomyces phage phiSASD1</name>
    <dbReference type="NCBI Taxonomy" id="747763"/>
    <lineage>
        <taxon>Viruses</taxon>
        <taxon>Duplodnaviria</taxon>
        <taxon>Heunggongvirae</taxon>
        <taxon>Uroviricota</taxon>
        <taxon>Caudoviricetes</taxon>
        <taxon>Sasdunavirus</taxon>
        <taxon>Sasdunavirus SASD1</taxon>
    </lineage>
</organism>
<name>D7NW80_9CAUD</name>
<dbReference type="OrthoDB" id="656at10239"/>
<proteinExistence type="predicted"/>
<keyword evidence="2" id="KW-0378">Hydrolase</keyword>
<dbReference type="Pfam" id="PF08706">
    <property type="entry name" value="D5_N"/>
    <property type="match status" value="1"/>
</dbReference>
<dbReference type="PROSITE" id="PS51206">
    <property type="entry name" value="SF3_HELICASE_1"/>
    <property type="match status" value="1"/>
</dbReference>
<dbReference type="GO" id="GO:0016787">
    <property type="term" value="F:hydrolase activity"/>
    <property type="evidence" value="ECO:0007669"/>
    <property type="project" value="UniProtKB-KW"/>
</dbReference>
<dbReference type="PANTHER" id="PTHR35372">
    <property type="entry name" value="ATP BINDING PROTEIN-RELATED"/>
    <property type="match status" value="1"/>
</dbReference>
<dbReference type="PROSITE" id="PS50880">
    <property type="entry name" value="TOPRIM"/>
    <property type="match status" value="1"/>
</dbReference>
<dbReference type="SMART" id="SM00885">
    <property type="entry name" value="D5_N"/>
    <property type="match status" value="1"/>
</dbReference>
<feature type="region of interest" description="Disordered" evidence="4">
    <location>
        <begin position="429"/>
        <end position="452"/>
    </location>
</feature>
<dbReference type="Gene3D" id="3.40.1360.10">
    <property type="match status" value="1"/>
</dbReference>
<dbReference type="SMART" id="SM00493">
    <property type="entry name" value="TOPRIM"/>
    <property type="match status" value="1"/>
</dbReference>
<dbReference type="KEGG" id="vg:9284691"/>
<feature type="domain" description="SF3 helicase" evidence="6">
    <location>
        <begin position="541"/>
        <end position="700"/>
    </location>
</feature>
<evidence type="ECO:0000256" key="4">
    <source>
        <dbReference type="SAM" id="MobiDB-lite"/>
    </source>
</evidence>
<sequence length="834" mass="91201">MEMSAILDRFQDVSDQPDGGYLALCPAHDDSRPSLRIWFDEAARCRITCRAGCDPASVIKAVGLGWTHMFGVTGSARVISAQRPDLVGPAEVAALAEYLNLAADLLHGENSYDASVAVGYAVDRFGMTQDLASSLTLGFDDGSVPGLAFTDAEGRRRNYRSPGFRRHPRLIVPLIGFDGVVRGLQGRDVSGNCPARWMSLTNPDGMRWGAYGVLLAASPTDTFIVTEGPGDGLTAVATGYNALIIRGASLVNSPELVAELAAGLKGKRVVLAGDNDTAGNGFTQRLAEGLAAHDVTAQPLEIPFTGDDLTDWRARNVADFPASLTAAVNDALTAPGPDQPSVLPNVDEEDVDPTRDQVDRITDLYYDTLRQYGASDVQAAYLLSAFAEGQIKYAPGLGFFTWSGRVWERSDSKVRNMVHFIGRSLNAAAKRKTDEKAPDQKEDPGEGLRKAAKGFTTRRKIDDCLAELASIPSVHVSPTDFDSQPELLSFKNGTVDLRTGKIREHRKEDLLTYCLGLNYRPEASCPRWVSFLEEVFPNMPEMPSYFQRLVGYGTTGCTAEQCFAVLWGQGANGKSVATDTLTSIFRDITETTPFSTFEEKSSGGIPNDIAALRGSRFVMASEGESGKPMSEAVLKRVTGKDEISARFLRQEFFTFKPTFLLMLATNFKPKFRGQDEGLWRRVKLIPFTRFFAPEERDHTLDRKLLAEAEGIAAWAVKGAMEWFQYGLQDPQHIIDATKDYRRTSDALAGFFPGVLEFSDGANELTAGQAYQAYTHWCEAEGLPARERWTRRTFLDAMAERKVQRKNTAKGVALVGVRIAADHADAPDGPGIFGE</sequence>
<evidence type="ECO:0000256" key="2">
    <source>
        <dbReference type="ARBA" id="ARBA00022801"/>
    </source>
</evidence>
<dbReference type="EMBL" id="GQ379227">
    <property type="protein sequence ID" value="ADE43478.1"/>
    <property type="molecule type" value="Genomic_DNA"/>
</dbReference>
<evidence type="ECO:0000256" key="3">
    <source>
        <dbReference type="ARBA" id="ARBA00022840"/>
    </source>
</evidence>
<dbReference type="GO" id="GO:0005524">
    <property type="term" value="F:ATP binding"/>
    <property type="evidence" value="ECO:0007669"/>
    <property type="project" value="UniProtKB-KW"/>
</dbReference>
<dbReference type="InterPro" id="IPR006171">
    <property type="entry name" value="TOPRIM_dom"/>
</dbReference>
<gene>
    <name evidence="7" type="primary">11</name>
    <name evidence="7" type="ORF">phiSA1p34</name>
</gene>
<evidence type="ECO:0000313" key="7">
    <source>
        <dbReference type="EMBL" id="ADE43478.1"/>
    </source>
</evidence>
<evidence type="ECO:0000313" key="8">
    <source>
        <dbReference type="Proteomes" id="UP000000384"/>
    </source>
</evidence>
<dbReference type="InterPro" id="IPR027417">
    <property type="entry name" value="P-loop_NTPase"/>
</dbReference>
<evidence type="ECO:0000259" key="5">
    <source>
        <dbReference type="PROSITE" id="PS50880"/>
    </source>
</evidence>
<evidence type="ECO:0000259" key="6">
    <source>
        <dbReference type="PROSITE" id="PS51206"/>
    </source>
</evidence>
<dbReference type="CDD" id="cd01029">
    <property type="entry name" value="TOPRIM_primases"/>
    <property type="match status" value="1"/>
</dbReference>
<dbReference type="Gene3D" id="3.40.50.300">
    <property type="entry name" value="P-loop containing nucleotide triphosphate hydrolases"/>
    <property type="match status" value="1"/>
</dbReference>
<keyword evidence="3" id="KW-0067">ATP-binding</keyword>
<dbReference type="Pfam" id="PF19263">
    <property type="entry name" value="DUF5906"/>
    <property type="match status" value="1"/>
</dbReference>
<dbReference type="InterPro" id="IPR014818">
    <property type="entry name" value="Phage/plasmid_primase_P4_C"/>
</dbReference>
<dbReference type="NCBIfam" id="TIGR01613">
    <property type="entry name" value="primase_Cterm"/>
    <property type="match status" value="1"/>
</dbReference>
<dbReference type="InterPro" id="IPR051620">
    <property type="entry name" value="ORF904-like_C"/>
</dbReference>
<reference evidence="7 8" key="1">
    <citation type="journal article" date="2010" name="Virology">
        <title>Complete genomic sequence analysis of the temperate bacteriophage phiSASD1 of Streptomyces avermitilis.</title>
        <authorList>
            <person name="Wang S."/>
            <person name="Qiao X."/>
            <person name="Liu X."/>
            <person name="Zhang X."/>
            <person name="Wang C."/>
            <person name="Zhao X."/>
            <person name="Chen Z."/>
            <person name="Wen Y."/>
            <person name="Song Y."/>
        </authorList>
    </citation>
    <scope>NUCLEOTIDE SEQUENCE [LARGE SCALE GENOMIC DNA]</scope>
</reference>
<dbReference type="Proteomes" id="UP000000384">
    <property type="component" value="Segment"/>
</dbReference>
<dbReference type="GeneID" id="9284691"/>
<protein>
    <submittedName>
        <fullName evidence="7">Gp11</fullName>
    </submittedName>
</protein>
<dbReference type="InterPro" id="IPR045455">
    <property type="entry name" value="NrS-1_pol-like_helicase"/>
</dbReference>
<feature type="compositionally biased region" description="Basic and acidic residues" evidence="4">
    <location>
        <begin position="431"/>
        <end position="449"/>
    </location>
</feature>
<dbReference type="SUPFAM" id="SSF56731">
    <property type="entry name" value="DNA primase core"/>
    <property type="match status" value="1"/>
</dbReference>
<dbReference type="InterPro" id="IPR006500">
    <property type="entry name" value="Helicase_put_C_phage/plasmid"/>
</dbReference>
<feature type="domain" description="Toprim" evidence="5">
    <location>
        <begin position="221"/>
        <end position="305"/>
    </location>
</feature>
<dbReference type="InterPro" id="IPR014015">
    <property type="entry name" value="Helicase_SF3_DNA-vir"/>
</dbReference>
<dbReference type="PANTHER" id="PTHR35372:SF2">
    <property type="entry name" value="SF3 HELICASE DOMAIN-CONTAINING PROTEIN"/>
    <property type="match status" value="1"/>
</dbReference>
<evidence type="ECO:0000256" key="1">
    <source>
        <dbReference type="ARBA" id="ARBA00022741"/>
    </source>
</evidence>
<dbReference type="Pfam" id="PF13662">
    <property type="entry name" value="Toprim_4"/>
    <property type="match status" value="1"/>
</dbReference>